<dbReference type="Proteomes" id="UP000000437">
    <property type="component" value="Chromosome 22"/>
</dbReference>
<reference evidence="2" key="1">
    <citation type="submission" date="2025-08" db="UniProtKB">
        <authorList>
            <consortium name="RefSeq"/>
        </authorList>
    </citation>
    <scope>IDENTIFICATION</scope>
    <source>
        <strain evidence="2">Tuebingen</strain>
        <tissue evidence="2">Fibroblasts and whole tissue</tissue>
    </source>
</reference>
<accession>A0AC58IGN7</accession>
<proteinExistence type="predicted"/>
<name>A0AC58IGN7_DANRE</name>
<sequence>MLKLKKMIHLIVFNLTLLYLFVCSPGVSDAVTVKPVMVGESVTLEIQRDGDIEWKFKPHNILIAQISSNKITLHENVLGGSFRGRLKLDQTGSLTINNTRTTDSGDYEVIITSTGILLDIFRLTVHASLPIPVISTFLTPYPNASSVSSCVLLCSVVNVSAVSLSWYKGNSVLSNFSVADVSSSLSLPLEVEYQDNSSYSCVVNNPINNQTTYLDINTHCQTCKENLREGPPGSLVVLISAAAAAVAAAGSLLIISAVFCEKHRKTDQGVQTSITYVEVVPCKGLAHESDQRRIWGFMPQSRPEDI</sequence>
<organism evidence="1 2">
    <name type="scientific">Danio rerio</name>
    <name type="common">Zebrafish</name>
    <name type="synonym">Brachydanio rerio</name>
    <dbReference type="NCBI Taxonomy" id="7955"/>
    <lineage>
        <taxon>Eukaryota</taxon>
        <taxon>Metazoa</taxon>
        <taxon>Chordata</taxon>
        <taxon>Craniata</taxon>
        <taxon>Vertebrata</taxon>
        <taxon>Euteleostomi</taxon>
        <taxon>Actinopterygii</taxon>
        <taxon>Neopterygii</taxon>
        <taxon>Teleostei</taxon>
        <taxon>Ostariophysi</taxon>
        <taxon>Cypriniformes</taxon>
        <taxon>Danionidae</taxon>
        <taxon>Danioninae</taxon>
        <taxon>Danio</taxon>
    </lineage>
</organism>
<protein>
    <submittedName>
        <fullName evidence="2">Uncharacterized protein isoform X1</fullName>
    </submittedName>
</protein>
<gene>
    <name evidence="2" type="primary">LOC141380168</name>
</gene>
<evidence type="ECO:0000313" key="2">
    <source>
        <dbReference type="RefSeq" id="XP_073793377.1"/>
    </source>
</evidence>
<keyword evidence="1" id="KW-1185">Reference proteome</keyword>
<dbReference type="RefSeq" id="XP_073793377.1">
    <property type="nucleotide sequence ID" value="XM_073937276.1"/>
</dbReference>
<evidence type="ECO:0000313" key="1">
    <source>
        <dbReference type="Proteomes" id="UP000000437"/>
    </source>
</evidence>